<proteinExistence type="predicted"/>
<keyword evidence="2" id="KW-1185">Reference proteome</keyword>
<organism evidence="1 2">
    <name type="scientific">Bauhinia variegata</name>
    <name type="common">Purple orchid tree</name>
    <name type="synonym">Phanera variegata</name>
    <dbReference type="NCBI Taxonomy" id="167791"/>
    <lineage>
        <taxon>Eukaryota</taxon>
        <taxon>Viridiplantae</taxon>
        <taxon>Streptophyta</taxon>
        <taxon>Embryophyta</taxon>
        <taxon>Tracheophyta</taxon>
        <taxon>Spermatophyta</taxon>
        <taxon>Magnoliopsida</taxon>
        <taxon>eudicotyledons</taxon>
        <taxon>Gunneridae</taxon>
        <taxon>Pentapetalae</taxon>
        <taxon>rosids</taxon>
        <taxon>fabids</taxon>
        <taxon>Fabales</taxon>
        <taxon>Fabaceae</taxon>
        <taxon>Cercidoideae</taxon>
        <taxon>Cercideae</taxon>
        <taxon>Bauhiniinae</taxon>
        <taxon>Bauhinia</taxon>
    </lineage>
</organism>
<comment type="caution">
    <text evidence="1">The sequence shown here is derived from an EMBL/GenBank/DDBJ whole genome shotgun (WGS) entry which is preliminary data.</text>
</comment>
<dbReference type="Proteomes" id="UP000828941">
    <property type="component" value="Chromosome 13"/>
</dbReference>
<accession>A0ACB9KQI4</accession>
<evidence type="ECO:0000313" key="1">
    <source>
        <dbReference type="EMBL" id="KAI4299604.1"/>
    </source>
</evidence>
<reference evidence="1 2" key="1">
    <citation type="journal article" date="2022" name="DNA Res.">
        <title>Chromosomal-level genome assembly of the orchid tree Bauhinia variegata (Leguminosae; Cercidoideae) supports the allotetraploid origin hypothesis of Bauhinia.</title>
        <authorList>
            <person name="Zhong Y."/>
            <person name="Chen Y."/>
            <person name="Zheng D."/>
            <person name="Pang J."/>
            <person name="Liu Y."/>
            <person name="Luo S."/>
            <person name="Meng S."/>
            <person name="Qian L."/>
            <person name="Wei D."/>
            <person name="Dai S."/>
            <person name="Zhou R."/>
        </authorList>
    </citation>
    <scope>NUCLEOTIDE SEQUENCE [LARGE SCALE GENOMIC DNA]</scope>
    <source>
        <strain evidence="1">BV-YZ2020</strain>
    </source>
</reference>
<sequence>MKMERKQETSPTRRNEGGIYVDKTNSVYVFWQVVIPSDSRCSKRYSLPSLRSFSPALPQKAALFGSFILLLTNLLGEQVRSHHFERKSHLRLEAEETEAPSS</sequence>
<evidence type="ECO:0000313" key="2">
    <source>
        <dbReference type="Proteomes" id="UP000828941"/>
    </source>
</evidence>
<dbReference type="EMBL" id="CM039438">
    <property type="protein sequence ID" value="KAI4299604.1"/>
    <property type="molecule type" value="Genomic_DNA"/>
</dbReference>
<protein>
    <submittedName>
        <fullName evidence="1">Uncharacterized protein</fullName>
    </submittedName>
</protein>
<gene>
    <name evidence="1" type="ORF">L6164_033047</name>
</gene>
<name>A0ACB9KQI4_BAUVA</name>